<dbReference type="InterPro" id="IPR016181">
    <property type="entry name" value="Acyl_CoA_acyltransferase"/>
</dbReference>
<accession>A0A7X6N6H5</accession>
<evidence type="ECO:0000313" key="5">
    <source>
        <dbReference type="Proteomes" id="UP000549765"/>
    </source>
</evidence>
<keyword evidence="1 4" id="KW-0808">Transferase</keyword>
<organism evidence="4 5">
    <name type="scientific">Periweissella fabalis</name>
    <dbReference type="NCBI Taxonomy" id="1070421"/>
    <lineage>
        <taxon>Bacteria</taxon>
        <taxon>Bacillati</taxon>
        <taxon>Bacillota</taxon>
        <taxon>Bacilli</taxon>
        <taxon>Lactobacillales</taxon>
        <taxon>Lactobacillaceae</taxon>
        <taxon>Periweissella</taxon>
    </lineage>
</organism>
<keyword evidence="5" id="KW-1185">Reference proteome</keyword>
<gene>
    <name evidence="4" type="ORF">HF964_09000</name>
</gene>
<keyword evidence="2" id="KW-0012">Acyltransferase</keyword>
<evidence type="ECO:0000256" key="2">
    <source>
        <dbReference type="ARBA" id="ARBA00023315"/>
    </source>
</evidence>
<name>A0A7X6N6H5_9LACO</name>
<evidence type="ECO:0000313" key="4">
    <source>
        <dbReference type="EMBL" id="NKZ24923.1"/>
    </source>
</evidence>
<dbReference type="Gene3D" id="3.40.630.30">
    <property type="match status" value="2"/>
</dbReference>
<sequence length="290" mass="32812">MRLKAVNKLTENERKQVLMLIETCQKHDQLFDMPYLANTFNRYPDMPAFILAYQDEQLVGFASLYAATNFDANVMLYVKPAYRRQGIATALLQQAKQICQTYEYIEIVIQTETQQLQKLPTLITKFKVTHDPAIAEVLMQWQAQVQPIVTKETPITVRPFSQDDVKALAKIHAQAFDDEVHEVTRDLVASFANHNLQVYVFVLNSQVIGSVTIEVATPTTGYLFGYVIKKHQQGHGYGQAALVQVLTLIAQQGVKTLSLAVAKNNLRAQYIYQKHGFVTQTTLEYLVGAL</sequence>
<dbReference type="PANTHER" id="PTHR43877:SF2">
    <property type="entry name" value="AMINOALKYLPHOSPHONATE N-ACETYLTRANSFERASE-RELATED"/>
    <property type="match status" value="1"/>
</dbReference>
<dbReference type="EMBL" id="JAAXPN010000011">
    <property type="protein sequence ID" value="NKZ24923.1"/>
    <property type="molecule type" value="Genomic_DNA"/>
</dbReference>
<proteinExistence type="predicted"/>
<evidence type="ECO:0000256" key="1">
    <source>
        <dbReference type="ARBA" id="ARBA00022679"/>
    </source>
</evidence>
<reference evidence="4 5" key="1">
    <citation type="submission" date="2020-04" db="EMBL/GenBank/DDBJ databases">
        <title>MicrobeNet Type strains.</title>
        <authorList>
            <person name="Nicholson A.C."/>
        </authorList>
    </citation>
    <scope>NUCLEOTIDE SEQUENCE [LARGE SCALE GENOMIC DNA]</scope>
    <source>
        <strain evidence="4 5">CCUG 61472</strain>
    </source>
</reference>
<dbReference type="Proteomes" id="UP000549765">
    <property type="component" value="Unassembled WGS sequence"/>
</dbReference>
<feature type="domain" description="N-acetyltransferase" evidence="3">
    <location>
        <begin position="155"/>
        <end position="290"/>
    </location>
</feature>
<dbReference type="AlphaFoldDB" id="A0A7X6N6H5"/>
<dbReference type="RefSeq" id="WP_168722716.1">
    <property type="nucleotide sequence ID" value="NZ_JAAXPN010000011.1"/>
</dbReference>
<dbReference type="PROSITE" id="PS51186">
    <property type="entry name" value="GNAT"/>
    <property type="match status" value="2"/>
</dbReference>
<dbReference type="InterPro" id="IPR050832">
    <property type="entry name" value="Bact_Acetyltransf"/>
</dbReference>
<dbReference type="SUPFAM" id="SSF55729">
    <property type="entry name" value="Acyl-CoA N-acyltransferases (Nat)"/>
    <property type="match status" value="2"/>
</dbReference>
<dbReference type="InterPro" id="IPR000182">
    <property type="entry name" value="GNAT_dom"/>
</dbReference>
<dbReference type="CDD" id="cd04301">
    <property type="entry name" value="NAT_SF"/>
    <property type="match status" value="2"/>
</dbReference>
<protein>
    <submittedName>
        <fullName evidence="4">GNAT family N-acetyltransferase</fullName>
    </submittedName>
</protein>
<feature type="domain" description="N-acetyltransferase" evidence="3">
    <location>
        <begin position="4"/>
        <end position="144"/>
    </location>
</feature>
<dbReference type="GO" id="GO:0016747">
    <property type="term" value="F:acyltransferase activity, transferring groups other than amino-acyl groups"/>
    <property type="evidence" value="ECO:0007669"/>
    <property type="project" value="InterPro"/>
</dbReference>
<dbReference type="Pfam" id="PF00583">
    <property type="entry name" value="Acetyltransf_1"/>
    <property type="match status" value="2"/>
</dbReference>
<comment type="caution">
    <text evidence="4">The sequence shown here is derived from an EMBL/GenBank/DDBJ whole genome shotgun (WGS) entry which is preliminary data.</text>
</comment>
<dbReference type="PANTHER" id="PTHR43877">
    <property type="entry name" value="AMINOALKYLPHOSPHONATE N-ACETYLTRANSFERASE-RELATED-RELATED"/>
    <property type="match status" value="1"/>
</dbReference>
<evidence type="ECO:0000259" key="3">
    <source>
        <dbReference type="PROSITE" id="PS51186"/>
    </source>
</evidence>